<comment type="caution">
    <text evidence="1">The sequence shown here is derived from an EMBL/GenBank/DDBJ whole genome shotgun (WGS) entry which is preliminary data.</text>
</comment>
<keyword evidence="2" id="KW-1185">Reference proteome</keyword>
<dbReference type="AlphaFoldDB" id="A0A7W1XC97"/>
<proteinExistence type="predicted"/>
<dbReference type="OrthoDB" id="2994576at2"/>
<reference evidence="1 2" key="1">
    <citation type="submission" date="2020-07" db="EMBL/GenBank/DDBJ databases">
        <authorList>
            <person name="Feng H."/>
        </authorList>
    </citation>
    <scope>NUCLEOTIDE SEQUENCE [LARGE SCALE GENOMIC DNA]</scope>
    <source>
        <strain evidence="2">s-11</strain>
    </source>
</reference>
<gene>
    <name evidence="1" type="ORF">H1164_14055</name>
</gene>
<name>A0A7W1XC97_9BACL</name>
<accession>A0A7W1XC97</accession>
<evidence type="ECO:0000313" key="1">
    <source>
        <dbReference type="EMBL" id="MBA4544008.1"/>
    </source>
</evidence>
<dbReference type="RefSeq" id="WP_152568532.1">
    <property type="nucleotide sequence ID" value="NZ_JACEIP010000025.1"/>
</dbReference>
<evidence type="ECO:0000313" key="2">
    <source>
        <dbReference type="Proteomes" id="UP000530514"/>
    </source>
</evidence>
<dbReference type="Proteomes" id="UP000530514">
    <property type="component" value="Unassembled WGS sequence"/>
</dbReference>
<organism evidence="1 2">
    <name type="scientific">Thermoactinomyces daqus</name>
    <dbReference type="NCBI Taxonomy" id="1329516"/>
    <lineage>
        <taxon>Bacteria</taxon>
        <taxon>Bacillati</taxon>
        <taxon>Bacillota</taxon>
        <taxon>Bacilli</taxon>
        <taxon>Bacillales</taxon>
        <taxon>Thermoactinomycetaceae</taxon>
        <taxon>Thermoactinomyces</taxon>
    </lineage>
</organism>
<protein>
    <submittedName>
        <fullName evidence="1">Uncharacterized protein</fullName>
    </submittedName>
</protein>
<dbReference type="EMBL" id="JACEIP010000025">
    <property type="protein sequence ID" value="MBA4544008.1"/>
    <property type="molecule type" value="Genomic_DNA"/>
</dbReference>
<sequence length="105" mass="11835">MVLRLTVEGPEEKVRAFLKEFSILPQHKVLATSVPYEDDELAKGEVQILCHFRHFPLSEINEPISVTFQTKDGKYLNFNLLSGYVIRDGDTISVTGRAVSGLLKE</sequence>